<keyword evidence="2" id="KW-0732">Signal</keyword>
<evidence type="ECO:0000256" key="3">
    <source>
        <dbReference type="ARBA" id="ARBA00023136"/>
    </source>
</evidence>
<evidence type="ECO:0000256" key="5">
    <source>
        <dbReference type="ARBA" id="ARBA00023288"/>
    </source>
</evidence>
<gene>
    <name evidence="7" type="ORF">BST47_03250</name>
</gene>
<organism evidence="7 8">
    <name type="scientific">Mycolicibacterium tusciae</name>
    <dbReference type="NCBI Taxonomy" id="75922"/>
    <lineage>
        <taxon>Bacteria</taxon>
        <taxon>Bacillati</taxon>
        <taxon>Actinomycetota</taxon>
        <taxon>Actinomycetes</taxon>
        <taxon>Mycobacteriales</taxon>
        <taxon>Mycobacteriaceae</taxon>
        <taxon>Mycolicibacterium</taxon>
    </lineage>
</organism>
<keyword evidence="3" id="KW-0472">Membrane</keyword>
<dbReference type="PROSITE" id="PS51257">
    <property type="entry name" value="PROKAR_LIPOPROTEIN"/>
    <property type="match status" value="1"/>
</dbReference>
<evidence type="ECO:0000256" key="2">
    <source>
        <dbReference type="ARBA" id="ARBA00022729"/>
    </source>
</evidence>
<keyword evidence="1" id="KW-1003">Cell membrane</keyword>
<evidence type="ECO:0000313" key="8">
    <source>
        <dbReference type="Proteomes" id="UP000192411"/>
    </source>
</evidence>
<keyword evidence="5" id="KW-0449">Lipoprotein</keyword>
<dbReference type="EMBL" id="MVIM01000002">
    <property type="protein sequence ID" value="ORB67520.1"/>
    <property type="molecule type" value="Genomic_DNA"/>
</dbReference>
<feature type="region of interest" description="Disordered" evidence="6">
    <location>
        <begin position="30"/>
        <end position="54"/>
    </location>
</feature>
<reference evidence="7 8" key="1">
    <citation type="submission" date="2017-02" db="EMBL/GenBank/DDBJ databases">
        <title>The new phylogeny of genus Mycobacterium.</title>
        <authorList>
            <person name="Tortoli E."/>
            <person name="Trovato A."/>
            <person name="Cirillo D.M."/>
        </authorList>
    </citation>
    <scope>NUCLEOTIDE SEQUENCE [LARGE SCALE GENOMIC DNA]</scope>
    <source>
        <strain evidence="7 8">DSM 44338</strain>
    </source>
</reference>
<evidence type="ECO:0000256" key="4">
    <source>
        <dbReference type="ARBA" id="ARBA00023139"/>
    </source>
</evidence>
<proteinExistence type="predicted"/>
<sequence length="316" mass="32754">MVTKAAAPVRLTAAGVALLCVLAGCSKSDGQASPVSSAPASGTPSESTTTEAAAPADYSALLITTEDIDSSEPFTAEPPILNPNGEAGVRGQFFAEDSSMIGSTIRILADPAEAARVLELTRDEISNVAGRREPSPIGTNGSVIAGMSLDQITGIAVLTFSEQNAVVTLEFDGPYGKLEGLPTQLIDSVARRQLEILKAKLPDIAPPAPLPVAATIGGKPVDVRGPVVCKYWNGRSTITAGNSVLKIVVELEPDASVVHRVELANVDDVYLSSLERTATATKAGNTYTVIGTASGESETNPPRQVTEPFEISLMCP</sequence>
<accession>A0A1X0JXS9</accession>
<name>A0A1X0JXS9_9MYCO</name>
<protein>
    <submittedName>
        <fullName evidence="7">Uncharacterized protein</fullName>
    </submittedName>
</protein>
<dbReference type="GO" id="GO:0016020">
    <property type="term" value="C:membrane"/>
    <property type="evidence" value="ECO:0007669"/>
    <property type="project" value="InterPro"/>
</dbReference>
<evidence type="ECO:0000256" key="6">
    <source>
        <dbReference type="SAM" id="MobiDB-lite"/>
    </source>
</evidence>
<dbReference type="InterPro" id="IPR008691">
    <property type="entry name" value="LpqH"/>
</dbReference>
<evidence type="ECO:0000256" key="1">
    <source>
        <dbReference type="ARBA" id="ARBA00022475"/>
    </source>
</evidence>
<keyword evidence="4" id="KW-0564">Palmitate</keyword>
<feature type="compositionally biased region" description="Low complexity" evidence="6">
    <location>
        <begin position="36"/>
        <end position="54"/>
    </location>
</feature>
<dbReference type="Pfam" id="PF05481">
    <property type="entry name" value="Myco_19_kDa"/>
    <property type="match status" value="1"/>
</dbReference>
<comment type="caution">
    <text evidence="7">The sequence shown here is derived from an EMBL/GenBank/DDBJ whole genome shotgun (WGS) entry which is preliminary data.</text>
</comment>
<dbReference type="AlphaFoldDB" id="A0A1X0JXS9"/>
<dbReference type="Proteomes" id="UP000192411">
    <property type="component" value="Unassembled WGS sequence"/>
</dbReference>
<evidence type="ECO:0000313" key="7">
    <source>
        <dbReference type="EMBL" id="ORB67520.1"/>
    </source>
</evidence>
<keyword evidence="8" id="KW-1185">Reference proteome</keyword>